<evidence type="ECO:0000313" key="1">
    <source>
        <dbReference type="EMBL" id="TLG76733.1"/>
    </source>
</evidence>
<dbReference type="RefSeq" id="WP_138190370.1">
    <property type="nucleotide sequence ID" value="NZ_VBWP01000002.1"/>
</dbReference>
<accession>A0A5R8QGZ5</accession>
<organism evidence="1 2">
    <name type="scientific">Culicoidibacter larvae</name>
    <dbReference type="NCBI Taxonomy" id="2579976"/>
    <lineage>
        <taxon>Bacteria</taxon>
        <taxon>Bacillati</taxon>
        <taxon>Bacillota</taxon>
        <taxon>Culicoidibacteria</taxon>
        <taxon>Culicoidibacterales</taxon>
        <taxon>Culicoidibacteraceae</taxon>
        <taxon>Culicoidibacter</taxon>
    </lineage>
</organism>
<dbReference type="SUPFAM" id="SSF52540">
    <property type="entry name" value="P-loop containing nucleoside triphosphate hydrolases"/>
    <property type="match status" value="1"/>
</dbReference>
<dbReference type="EMBL" id="VBWP01000002">
    <property type="protein sequence ID" value="TLG76733.1"/>
    <property type="molecule type" value="Genomic_DNA"/>
</dbReference>
<proteinExistence type="predicted"/>
<name>A0A5R8QGZ5_9FIRM</name>
<comment type="caution">
    <text evidence="1">The sequence shown here is derived from an EMBL/GenBank/DDBJ whole genome shotgun (WGS) entry which is preliminary data.</text>
</comment>
<gene>
    <name evidence="1" type="ORF">FEZ08_03715</name>
</gene>
<keyword evidence="2" id="KW-1185">Reference proteome</keyword>
<evidence type="ECO:0008006" key="3">
    <source>
        <dbReference type="Google" id="ProtNLM"/>
    </source>
</evidence>
<evidence type="ECO:0000313" key="2">
    <source>
        <dbReference type="Proteomes" id="UP000306912"/>
    </source>
</evidence>
<dbReference type="AlphaFoldDB" id="A0A5R8QGZ5"/>
<dbReference type="Proteomes" id="UP000306912">
    <property type="component" value="Unassembled WGS sequence"/>
</dbReference>
<protein>
    <recommendedName>
        <fullName evidence="3">ABC transporter domain-containing protein</fullName>
    </recommendedName>
</protein>
<dbReference type="Gene3D" id="3.40.50.300">
    <property type="entry name" value="P-loop containing nucleotide triphosphate hydrolases"/>
    <property type="match status" value="1"/>
</dbReference>
<dbReference type="InterPro" id="IPR027417">
    <property type="entry name" value="P-loop_NTPase"/>
</dbReference>
<sequence>MKAIIQGELFCDEAGIVGLLVKQEANKQELLKQCMHQYAEQLGKSFVLSSTGLDLMQDETVLQNMRYRLQQAGSKVDWLAQIDTMLGLAGFVKSHHQKLVRDCSVFEQQMLRLVYAMLTNPGVVVITDYFILSQLENKQLRQMLTIFQETCGTHFVIVLDDPQSAVLVDKFYVWNDFTTILVKKNEWSERHAQFLAKS</sequence>
<dbReference type="InParanoid" id="A0A5R8QGZ5"/>
<reference evidence="1 2" key="1">
    <citation type="submission" date="2019-05" db="EMBL/GenBank/DDBJ databases">
        <title>Culicoidintestinum kansasii gen. nov., sp. nov. from the gastrointestinal tract of the biting midge, Culicoides sonorensis.</title>
        <authorList>
            <person name="Neupane S."/>
            <person name="Ghosh A."/>
            <person name="Gunther S."/>
            <person name="Martin K."/>
            <person name="Zurek L."/>
        </authorList>
    </citation>
    <scope>NUCLEOTIDE SEQUENCE [LARGE SCALE GENOMIC DNA]</scope>
    <source>
        <strain evidence="1 2">CS-1</strain>
    </source>
</reference>